<proteinExistence type="predicted"/>
<dbReference type="GeneID" id="54490753"/>
<sequence>MSKVSDRWLWFGVGILAFMAVKGISYGLHEVVRVTAIYKPNKNPHNRSSTPEVSAADSIQIKSLVTLAKSSNVEIAQAATTLLCDRFSRSKSCMRALASDLISTDRLVRQRATKTRLMLEENNTGGYSIFERRSYERAAHSPYMSSSLGLPDPSGVHLPVPISAHSRQHDASEAEQTLRRRRREAMVFHEGNGPLSNTDIHQRLGTAPADATTRDIEAVELATTVMDVLDRSLTPQSFSPGAHIRAPGGSQFMDEV</sequence>
<evidence type="ECO:0000313" key="2">
    <source>
        <dbReference type="Proteomes" id="UP000799437"/>
    </source>
</evidence>
<keyword evidence="2" id="KW-1185">Reference proteome</keyword>
<name>A0A6A6VVI9_9PEZI</name>
<evidence type="ECO:0000313" key="1">
    <source>
        <dbReference type="EMBL" id="KAF2753261.1"/>
    </source>
</evidence>
<dbReference type="EMBL" id="ML996585">
    <property type="protein sequence ID" value="KAF2753261.1"/>
    <property type="molecule type" value="Genomic_DNA"/>
</dbReference>
<gene>
    <name evidence="1" type="ORF">EJ05DRAFT_542111</name>
</gene>
<dbReference type="RefSeq" id="XP_033595712.1">
    <property type="nucleotide sequence ID" value="XM_033749699.1"/>
</dbReference>
<reference evidence="1" key="1">
    <citation type="journal article" date="2020" name="Stud. Mycol.">
        <title>101 Dothideomycetes genomes: a test case for predicting lifestyles and emergence of pathogens.</title>
        <authorList>
            <person name="Haridas S."/>
            <person name="Albert R."/>
            <person name="Binder M."/>
            <person name="Bloem J."/>
            <person name="Labutti K."/>
            <person name="Salamov A."/>
            <person name="Andreopoulos B."/>
            <person name="Baker S."/>
            <person name="Barry K."/>
            <person name="Bills G."/>
            <person name="Bluhm B."/>
            <person name="Cannon C."/>
            <person name="Castanera R."/>
            <person name="Culley D."/>
            <person name="Daum C."/>
            <person name="Ezra D."/>
            <person name="Gonzalez J."/>
            <person name="Henrissat B."/>
            <person name="Kuo A."/>
            <person name="Liang C."/>
            <person name="Lipzen A."/>
            <person name="Lutzoni F."/>
            <person name="Magnuson J."/>
            <person name="Mondo S."/>
            <person name="Nolan M."/>
            <person name="Ohm R."/>
            <person name="Pangilinan J."/>
            <person name="Park H.-J."/>
            <person name="Ramirez L."/>
            <person name="Alfaro M."/>
            <person name="Sun H."/>
            <person name="Tritt A."/>
            <person name="Yoshinaga Y."/>
            <person name="Zwiers L.-H."/>
            <person name="Turgeon B."/>
            <person name="Goodwin S."/>
            <person name="Spatafora J."/>
            <person name="Crous P."/>
            <person name="Grigoriev I."/>
        </authorList>
    </citation>
    <scope>NUCLEOTIDE SEQUENCE</scope>
    <source>
        <strain evidence="1">CBS 121739</strain>
    </source>
</reference>
<dbReference type="AlphaFoldDB" id="A0A6A6VVI9"/>
<dbReference type="OrthoDB" id="5385189at2759"/>
<accession>A0A6A6VVI9</accession>
<dbReference type="Proteomes" id="UP000799437">
    <property type="component" value="Unassembled WGS sequence"/>
</dbReference>
<protein>
    <submittedName>
        <fullName evidence="1">Uncharacterized protein</fullName>
    </submittedName>
</protein>
<organism evidence="1 2">
    <name type="scientific">Pseudovirgaria hyperparasitica</name>
    <dbReference type="NCBI Taxonomy" id="470096"/>
    <lineage>
        <taxon>Eukaryota</taxon>
        <taxon>Fungi</taxon>
        <taxon>Dikarya</taxon>
        <taxon>Ascomycota</taxon>
        <taxon>Pezizomycotina</taxon>
        <taxon>Dothideomycetes</taxon>
        <taxon>Dothideomycetes incertae sedis</taxon>
        <taxon>Acrospermales</taxon>
        <taxon>Acrospermaceae</taxon>
        <taxon>Pseudovirgaria</taxon>
    </lineage>
</organism>